<dbReference type="Pfam" id="PF00724">
    <property type="entry name" value="Oxidored_FMN"/>
    <property type="match status" value="1"/>
</dbReference>
<evidence type="ECO:0000313" key="8">
    <source>
        <dbReference type="Proteomes" id="UP000185494"/>
    </source>
</evidence>
<dbReference type="GO" id="GO:0010181">
    <property type="term" value="F:FMN binding"/>
    <property type="evidence" value="ECO:0007669"/>
    <property type="project" value="InterPro"/>
</dbReference>
<dbReference type="PANTHER" id="PTHR43303:SF4">
    <property type="entry name" value="NADPH DEHYDROGENASE C23G7.10C-RELATED"/>
    <property type="match status" value="1"/>
</dbReference>
<dbReference type="AlphaFoldDB" id="A0A1L7ACS3"/>
<dbReference type="PANTHER" id="PTHR43303">
    <property type="entry name" value="NADPH DEHYDROGENASE C23G7.10C-RELATED"/>
    <property type="match status" value="1"/>
</dbReference>
<reference evidence="7 8" key="1">
    <citation type="submission" date="2016-05" db="EMBL/GenBank/DDBJ databases">
        <title>Complete Genome and Methylome Analysis of Psychrotrophic Bacterial Isolates from Antarctic Lake Untersee.</title>
        <authorList>
            <person name="Fomenkov A."/>
            <person name="Akimov V.N."/>
            <person name="Vasilyeva L.V."/>
            <person name="Andersen D."/>
            <person name="Vincze T."/>
            <person name="Roberts R.J."/>
        </authorList>
    </citation>
    <scope>NUCLEOTIDE SEQUENCE [LARGE SCALE GENOMIC DNA]</scope>
    <source>
        <strain evidence="7 8">U14-5</strain>
    </source>
</reference>
<evidence type="ECO:0000259" key="6">
    <source>
        <dbReference type="Pfam" id="PF00724"/>
    </source>
</evidence>
<evidence type="ECO:0000256" key="4">
    <source>
        <dbReference type="ARBA" id="ARBA00022857"/>
    </source>
</evidence>
<keyword evidence="4" id="KW-0521">NADP</keyword>
<evidence type="ECO:0000256" key="5">
    <source>
        <dbReference type="ARBA" id="ARBA00023002"/>
    </source>
</evidence>
<evidence type="ECO:0000256" key="1">
    <source>
        <dbReference type="ARBA" id="ARBA00001917"/>
    </source>
</evidence>
<dbReference type="SUPFAM" id="SSF51395">
    <property type="entry name" value="FMN-linked oxidoreductases"/>
    <property type="match status" value="1"/>
</dbReference>
<dbReference type="RefSeq" id="WP_075797495.1">
    <property type="nucleotide sequence ID" value="NZ_CP015583.1"/>
</dbReference>
<evidence type="ECO:0000313" key="7">
    <source>
        <dbReference type="EMBL" id="APT56551.1"/>
    </source>
</evidence>
<keyword evidence="5" id="KW-0560">Oxidoreductase</keyword>
<keyword evidence="3" id="KW-0288">FMN</keyword>
<accession>A0A1L7ACS3</accession>
<feature type="domain" description="NADH:flavin oxidoreductase/NADH oxidase N-terminal" evidence="6">
    <location>
        <begin position="8"/>
        <end position="341"/>
    </location>
</feature>
<evidence type="ECO:0000256" key="3">
    <source>
        <dbReference type="ARBA" id="ARBA00022643"/>
    </source>
</evidence>
<proteinExistence type="predicted"/>
<dbReference type="EMBL" id="CP015583">
    <property type="protein sequence ID" value="APT56551.1"/>
    <property type="molecule type" value="Genomic_DNA"/>
</dbReference>
<dbReference type="KEGG" id="rgi:RGI145_04960"/>
<dbReference type="Gene3D" id="3.20.20.70">
    <property type="entry name" value="Aldolase class I"/>
    <property type="match status" value="1"/>
</dbReference>
<gene>
    <name evidence="7" type="ORF">RGI145_04960</name>
</gene>
<protein>
    <submittedName>
        <fullName evidence="7">Oxidoreductase</fullName>
    </submittedName>
</protein>
<evidence type="ECO:0000256" key="2">
    <source>
        <dbReference type="ARBA" id="ARBA00022630"/>
    </source>
</evidence>
<dbReference type="InterPro" id="IPR044152">
    <property type="entry name" value="YqjM-like"/>
</dbReference>
<dbReference type="InterPro" id="IPR013785">
    <property type="entry name" value="Aldolase_TIM"/>
</dbReference>
<sequence length="373" mass="39673">MSDQPATSLFAPLTLRGVTLPNRIGVSPMCQYCCAPDGKPTEWHLQHLFSRALGGAGLVMTEAAAVLPEGRITPWDLGIWEEAQVPGHARLAAAIARAGAVPAIQLAHAGRKGSRNPPWMHGPASEHGWEPVGPSAVPFEGYATPHAMSGAEIDATIAAFVEAARRAVRAGYRVVELHAAHGYLLHQFLSPLANRRDDGWGGDFAGRTRLARDTVAALRGALPQDVPLWVRISHTDWVEGGWTTEESVELARRLRDLGVDLVDVSSGGNAAHAEIPVGPGYQVPGAAAVRRGAGIPVAAVGMITEPQQAQAILAEGKADLVLLARAILKDPYWPVRAAEALGRTDALSIPPQYERGWGKYPLRDEVAAPMPTL</sequence>
<comment type="cofactor">
    <cofactor evidence="1">
        <name>FMN</name>
        <dbReference type="ChEBI" id="CHEBI:58210"/>
    </cofactor>
</comment>
<organism evidence="7 8">
    <name type="scientific">Roseomonas gilardii</name>
    <dbReference type="NCBI Taxonomy" id="257708"/>
    <lineage>
        <taxon>Bacteria</taxon>
        <taxon>Pseudomonadati</taxon>
        <taxon>Pseudomonadota</taxon>
        <taxon>Alphaproteobacteria</taxon>
        <taxon>Acetobacterales</taxon>
        <taxon>Roseomonadaceae</taxon>
        <taxon>Roseomonas</taxon>
    </lineage>
</organism>
<dbReference type="Proteomes" id="UP000185494">
    <property type="component" value="Chromosome 1"/>
</dbReference>
<dbReference type="CDD" id="cd02932">
    <property type="entry name" value="OYE_YqiM_FMN"/>
    <property type="match status" value="1"/>
</dbReference>
<dbReference type="eggNOG" id="COG1902">
    <property type="taxonomic scope" value="Bacteria"/>
</dbReference>
<dbReference type="GO" id="GO:0050661">
    <property type="term" value="F:NADP binding"/>
    <property type="evidence" value="ECO:0007669"/>
    <property type="project" value="InterPro"/>
</dbReference>
<dbReference type="InterPro" id="IPR001155">
    <property type="entry name" value="OxRdtase_FMN_N"/>
</dbReference>
<dbReference type="STRING" id="257708.RGI145_04960"/>
<name>A0A1L7ACS3_9PROT</name>
<keyword evidence="2" id="KW-0285">Flavoprotein</keyword>
<dbReference type="GO" id="GO:0003959">
    <property type="term" value="F:NADPH dehydrogenase activity"/>
    <property type="evidence" value="ECO:0007669"/>
    <property type="project" value="InterPro"/>
</dbReference>